<dbReference type="KEGG" id="asr:WL1483_1674"/>
<evidence type="ECO:0000313" key="2">
    <source>
        <dbReference type="EMBL" id="ALP41093.1"/>
    </source>
</evidence>
<dbReference type="NCBIfam" id="NF011697">
    <property type="entry name" value="PRK15117.1"/>
    <property type="match status" value="1"/>
</dbReference>
<dbReference type="PANTHER" id="PTHR36573">
    <property type="entry name" value="INTERMEMBRANE PHOSPHOLIPID TRANSPORT SYSTEM BINDING PROTEIN MLAC"/>
    <property type="match status" value="1"/>
</dbReference>
<evidence type="ECO:0000313" key="3">
    <source>
        <dbReference type="Proteomes" id="UP000058114"/>
    </source>
</evidence>
<dbReference type="RefSeq" id="WP_060587285.1">
    <property type="nucleotide sequence ID" value="NZ_CP013067.1"/>
</dbReference>
<dbReference type="PATRIC" id="fig|652.5.peg.3509"/>
<proteinExistence type="predicted"/>
<dbReference type="Gene3D" id="3.10.450.710">
    <property type="entry name" value="Tgt2/MlaC"/>
    <property type="match status" value="1"/>
</dbReference>
<dbReference type="PIRSF" id="PIRSF004649">
    <property type="entry name" value="MlaC"/>
    <property type="match status" value="1"/>
</dbReference>
<protein>
    <submittedName>
        <fullName evidence="2">Toluene tolerance protein Ttg2D</fullName>
    </submittedName>
</protein>
<dbReference type="PANTHER" id="PTHR36573:SF1">
    <property type="entry name" value="INTERMEMBRANE PHOSPHOLIPID TRANSPORT SYSTEM BINDING PROTEIN MLAC"/>
    <property type="match status" value="1"/>
</dbReference>
<feature type="signal peptide" evidence="1">
    <location>
        <begin position="1"/>
        <end position="22"/>
    </location>
</feature>
<organism evidence="2 3">
    <name type="scientific">Aeromonas schubertii</name>
    <dbReference type="NCBI Taxonomy" id="652"/>
    <lineage>
        <taxon>Bacteria</taxon>
        <taxon>Pseudomonadati</taxon>
        <taxon>Pseudomonadota</taxon>
        <taxon>Gammaproteobacteria</taxon>
        <taxon>Aeromonadales</taxon>
        <taxon>Aeromonadaceae</taxon>
        <taxon>Aeromonas</taxon>
    </lineage>
</organism>
<dbReference type="AlphaFoldDB" id="A0A0S2SHB7"/>
<evidence type="ECO:0000256" key="1">
    <source>
        <dbReference type="SAM" id="SignalP"/>
    </source>
</evidence>
<dbReference type="InterPro" id="IPR008869">
    <property type="entry name" value="MlaC/ttg2D"/>
</dbReference>
<dbReference type="EMBL" id="CP013067">
    <property type="protein sequence ID" value="ALP41093.1"/>
    <property type="molecule type" value="Genomic_DNA"/>
</dbReference>
<sequence length="210" mass="23466">MKKILLVLGIMAGLLFSLVARADTYPADPYALIQLAADKTFARLKSDQPQIKSNPDHLRVIIREELLPYIDNRFAAYKVLGNQIKQTTPEQRDAFVSAFTEYMISSYADALAHYDKQTVQVEPAKPLDGKEITAVNLSVKEAGKPDINLEFKLRKNNKTEQWKAFDMVAEGISLLSAKQSELGGLIRQSGIDAVIKQLNEHNAKPLVLKK</sequence>
<name>A0A0S2SHB7_9GAMM</name>
<reference evidence="3" key="1">
    <citation type="submission" date="2015-10" db="EMBL/GenBank/DDBJ databases">
        <title>Complete Genome Sequence of Aeromonas schubertii strain WL1483.</title>
        <authorList>
            <person name="Liu L."/>
        </authorList>
    </citation>
    <scope>NUCLEOTIDE SEQUENCE [LARGE SCALE GENOMIC DNA]</scope>
    <source>
        <strain evidence="3">WL1483</strain>
    </source>
</reference>
<dbReference type="Proteomes" id="UP000058114">
    <property type="component" value="Chromosome"/>
</dbReference>
<dbReference type="InterPro" id="IPR042245">
    <property type="entry name" value="Tgt2/MlaC_sf"/>
</dbReference>
<dbReference type="Pfam" id="PF05494">
    <property type="entry name" value="MlaC"/>
    <property type="match status" value="1"/>
</dbReference>
<feature type="chain" id="PRO_5006604356" evidence="1">
    <location>
        <begin position="23"/>
        <end position="210"/>
    </location>
</feature>
<accession>A0A0S2SHB7</accession>
<keyword evidence="1" id="KW-0732">Signal</keyword>
<reference evidence="2 3" key="2">
    <citation type="journal article" date="2016" name="Genome Announc.">
        <title>Complete Genome Sequence of the Highly Virulent Aeromonas schubertii Strain WL1483, Isolated from Diseased Snakehead Fish (Channa argus) in China.</title>
        <authorList>
            <person name="Liu L."/>
            <person name="Li N."/>
            <person name="Zhang D."/>
            <person name="Fu X."/>
            <person name="Shi C."/>
            <person name="Lin Q."/>
            <person name="Hao G."/>
        </authorList>
    </citation>
    <scope>NUCLEOTIDE SEQUENCE [LARGE SCALE GENOMIC DNA]</scope>
    <source>
        <strain evidence="2 3">WL1483</strain>
    </source>
</reference>
<gene>
    <name evidence="2" type="primary">mlaC</name>
    <name evidence="2" type="ORF">WL1483_1674</name>
</gene>